<dbReference type="EMBL" id="JAACJM010000215">
    <property type="protein sequence ID" value="KAF5337544.1"/>
    <property type="molecule type" value="Genomic_DNA"/>
</dbReference>
<sequence length="125" mass="14179">MLAIPLSFSIPYDVGFGQVWVRTNPLGVITNDHDILPLSAVQSIVLSLAGQQPTAIGPNNADSHLPPSLYLHIDIHTTRRVLYVNYTYFHSPDLPLVHYFVVFRVRKGTHEDDDVSLGRREMTWR</sequence>
<keyword evidence="2" id="KW-1185">Reference proteome</keyword>
<protein>
    <submittedName>
        <fullName evidence="1">Uncharacterized protein</fullName>
    </submittedName>
</protein>
<gene>
    <name evidence="1" type="ORF">D9758_016671</name>
</gene>
<proteinExistence type="predicted"/>
<evidence type="ECO:0000313" key="2">
    <source>
        <dbReference type="Proteomes" id="UP000559256"/>
    </source>
</evidence>
<comment type="caution">
    <text evidence="1">The sequence shown here is derived from an EMBL/GenBank/DDBJ whole genome shotgun (WGS) entry which is preliminary data.</text>
</comment>
<organism evidence="1 2">
    <name type="scientific">Tetrapyrgos nigripes</name>
    <dbReference type="NCBI Taxonomy" id="182062"/>
    <lineage>
        <taxon>Eukaryota</taxon>
        <taxon>Fungi</taxon>
        <taxon>Dikarya</taxon>
        <taxon>Basidiomycota</taxon>
        <taxon>Agaricomycotina</taxon>
        <taxon>Agaricomycetes</taxon>
        <taxon>Agaricomycetidae</taxon>
        <taxon>Agaricales</taxon>
        <taxon>Marasmiineae</taxon>
        <taxon>Marasmiaceae</taxon>
        <taxon>Tetrapyrgos</taxon>
    </lineage>
</organism>
<evidence type="ECO:0000313" key="1">
    <source>
        <dbReference type="EMBL" id="KAF5337544.1"/>
    </source>
</evidence>
<reference evidence="1 2" key="1">
    <citation type="journal article" date="2020" name="ISME J.">
        <title>Uncovering the hidden diversity of litter-decomposition mechanisms in mushroom-forming fungi.</title>
        <authorList>
            <person name="Floudas D."/>
            <person name="Bentzer J."/>
            <person name="Ahren D."/>
            <person name="Johansson T."/>
            <person name="Persson P."/>
            <person name="Tunlid A."/>
        </authorList>
    </citation>
    <scope>NUCLEOTIDE SEQUENCE [LARGE SCALE GENOMIC DNA]</scope>
    <source>
        <strain evidence="1 2">CBS 291.85</strain>
    </source>
</reference>
<name>A0A8H5FI06_9AGAR</name>
<dbReference type="AlphaFoldDB" id="A0A8H5FI06"/>
<accession>A0A8H5FI06</accession>
<dbReference type="Proteomes" id="UP000559256">
    <property type="component" value="Unassembled WGS sequence"/>
</dbReference>